<evidence type="ECO:0000256" key="2">
    <source>
        <dbReference type="ARBA" id="ARBA00005135"/>
    </source>
</evidence>
<dbReference type="GO" id="GO:0036424">
    <property type="term" value="F:L-phosphoserine phosphatase activity"/>
    <property type="evidence" value="ECO:0007669"/>
    <property type="project" value="TreeGrafter"/>
</dbReference>
<evidence type="ECO:0000256" key="4">
    <source>
        <dbReference type="ARBA" id="ARBA00022605"/>
    </source>
</evidence>
<keyword evidence="12" id="KW-1185">Reference proteome</keyword>
<dbReference type="HOGENOM" id="CLU_107936_0_0_6"/>
<dbReference type="EC" id="3.1.3.3" evidence="3"/>
<evidence type="ECO:0000256" key="6">
    <source>
        <dbReference type="ARBA" id="ARBA00022801"/>
    </source>
</evidence>
<dbReference type="eggNOG" id="COG0560">
    <property type="taxonomic scope" value="Bacteria"/>
</dbReference>
<dbReference type="GO" id="GO:0000287">
    <property type="term" value="F:magnesium ion binding"/>
    <property type="evidence" value="ECO:0007669"/>
    <property type="project" value="TreeGrafter"/>
</dbReference>
<evidence type="ECO:0000256" key="8">
    <source>
        <dbReference type="ARBA" id="ARBA00023299"/>
    </source>
</evidence>
<dbReference type="NCBIfam" id="TIGR01488">
    <property type="entry name" value="HAD-SF-IB"/>
    <property type="match status" value="1"/>
</dbReference>
<evidence type="ECO:0000256" key="9">
    <source>
        <dbReference type="ARBA" id="ARBA00048138"/>
    </source>
</evidence>
<reference evidence="11 12" key="1">
    <citation type="submission" date="2011-01" db="EMBL/GenBank/DDBJ databases">
        <title>Complete sequence of Pseudoxanthomonas suwonensis 11-1.</title>
        <authorList>
            <consortium name="US DOE Joint Genome Institute"/>
            <person name="Lucas S."/>
            <person name="Copeland A."/>
            <person name="Lapidus A."/>
            <person name="Cheng J.-F."/>
            <person name="Goodwin L."/>
            <person name="Pitluck S."/>
            <person name="Teshima H."/>
            <person name="Detter J.C."/>
            <person name="Han C."/>
            <person name="Tapia R."/>
            <person name="Land M."/>
            <person name="Hauser L."/>
            <person name="Kyrpides N."/>
            <person name="Ivanova N."/>
            <person name="Ovchinnikova G."/>
            <person name="Siebers A.K."/>
            <person name="Allgaier M."/>
            <person name="Thelen M.P."/>
            <person name="Hugenholtz P."/>
            <person name="Gladden J."/>
            <person name="Woyke T."/>
        </authorList>
    </citation>
    <scope>NUCLEOTIDE SEQUENCE [LARGE SCALE GENOMIC DNA]</scope>
    <source>
        <strain evidence="12">11-1</strain>
    </source>
</reference>
<comment type="pathway">
    <text evidence="2">Amino-acid biosynthesis; L-serine biosynthesis; L-serine from 3-phospho-D-glycerate: step 3/3.</text>
</comment>
<dbReference type="KEGG" id="psu:Psesu_0658"/>
<evidence type="ECO:0000313" key="12">
    <source>
        <dbReference type="Proteomes" id="UP000008632"/>
    </source>
</evidence>
<proteinExistence type="predicted"/>
<dbReference type="STRING" id="743721.Psesu_0658"/>
<keyword evidence="7" id="KW-0460">Magnesium</keyword>
<dbReference type="PANTHER" id="PTHR43344">
    <property type="entry name" value="PHOSPHOSERINE PHOSPHATASE"/>
    <property type="match status" value="1"/>
</dbReference>
<keyword evidence="5" id="KW-0479">Metal-binding</keyword>
<dbReference type="EMBL" id="CP002446">
    <property type="protein sequence ID" value="ADV26514.1"/>
    <property type="molecule type" value="Genomic_DNA"/>
</dbReference>
<evidence type="ECO:0000256" key="10">
    <source>
        <dbReference type="ARBA" id="ARBA00048523"/>
    </source>
</evidence>
<comment type="catalytic activity">
    <reaction evidence="9">
        <text>O-phospho-L-serine + H2O = L-serine + phosphate</text>
        <dbReference type="Rhea" id="RHEA:21208"/>
        <dbReference type="ChEBI" id="CHEBI:15377"/>
        <dbReference type="ChEBI" id="CHEBI:33384"/>
        <dbReference type="ChEBI" id="CHEBI:43474"/>
        <dbReference type="ChEBI" id="CHEBI:57524"/>
        <dbReference type="EC" id="3.1.3.3"/>
    </reaction>
</comment>
<evidence type="ECO:0000256" key="5">
    <source>
        <dbReference type="ARBA" id="ARBA00022723"/>
    </source>
</evidence>
<accession>E6WQR5</accession>
<name>E6WQR5_PSEUU</name>
<dbReference type="InterPro" id="IPR050582">
    <property type="entry name" value="HAD-like_SerB"/>
</dbReference>
<sequence>MSRTAYCFDLDGTLTSTEILPSIAAELGLSEEIATLTRITMEGWITFAESLRLRVAILGQVPLDVVRSIVDDIDLDPALEAFIRARPDECFVVTGNLDLWVGHLVGRLGCQGVTSRAKTRNGVVVLERVLDKGDAVKGLRTAGFDRIISVGDGSNDVPMFKESDIAIAFGGVHSPTQAAISEAEFVVHDAEALCSLLSTL</sequence>
<evidence type="ECO:0000256" key="7">
    <source>
        <dbReference type="ARBA" id="ARBA00022842"/>
    </source>
</evidence>
<dbReference type="RefSeq" id="WP_013534344.1">
    <property type="nucleotide sequence ID" value="NC_014924.1"/>
</dbReference>
<evidence type="ECO:0000256" key="1">
    <source>
        <dbReference type="ARBA" id="ARBA00001946"/>
    </source>
</evidence>
<dbReference type="Proteomes" id="UP000008632">
    <property type="component" value="Chromosome"/>
</dbReference>
<keyword evidence="6 11" id="KW-0378">Hydrolase</keyword>
<dbReference type="Gene3D" id="3.40.50.1000">
    <property type="entry name" value="HAD superfamily/HAD-like"/>
    <property type="match status" value="1"/>
</dbReference>
<dbReference type="Pfam" id="PF12710">
    <property type="entry name" value="HAD"/>
    <property type="match status" value="1"/>
</dbReference>
<keyword evidence="8" id="KW-0718">Serine biosynthesis</keyword>
<dbReference type="InterPro" id="IPR023214">
    <property type="entry name" value="HAD_sf"/>
</dbReference>
<protein>
    <recommendedName>
        <fullName evidence="3">phosphoserine phosphatase</fullName>
        <ecNumber evidence="3">3.1.3.3</ecNumber>
    </recommendedName>
</protein>
<organism evidence="11 12">
    <name type="scientific">Pseudoxanthomonas suwonensis (strain 11-1)</name>
    <dbReference type="NCBI Taxonomy" id="743721"/>
    <lineage>
        <taxon>Bacteria</taxon>
        <taxon>Pseudomonadati</taxon>
        <taxon>Pseudomonadota</taxon>
        <taxon>Gammaproteobacteria</taxon>
        <taxon>Lysobacterales</taxon>
        <taxon>Lysobacteraceae</taxon>
        <taxon>Pseudoxanthomonas</taxon>
    </lineage>
</organism>
<evidence type="ECO:0000313" key="11">
    <source>
        <dbReference type="EMBL" id="ADV26514.1"/>
    </source>
</evidence>
<dbReference type="AlphaFoldDB" id="E6WQR5"/>
<dbReference type="InterPro" id="IPR036412">
    <property type="entry name" value="HAD-like_sf"/>
</dbReference>
<dbReference type="SUPFAM" id="SSF56784">
    <property type="entry name" value="HAD-like"/>
    <property type="match status" value="1"/>
</dbReference>
<dbReference type="GO" id="GO:0005737">
    <property type="term" value="C:cytoplasm"/>
    <property type="evidence" value="ECO:0007669"/>
    <property type="project" value="TreeGrafter"/>
</dbReference>
<comment type="cofactor">
    <cofactor evidence="1">
        <name>Mg(2+)</name>
        <dbReference type="ChEBI" id="CHEBI:18420"/>
    </cofactor>
</comment>
<dbReference type="GO" id="GO:0006564">
    <property type="term" value="P:L-serine biosynthetic process"/>
    <property type="evidence" value="ECO:0007669"/>
    <property type="project" value="UniProtKB-KW"/>
</dbReference>
<gene>
    <name evidence="11" type="ordered locus">Psesu_0658</name>
</gene>
<dbReference type="OrthoDB" id="3180855at2"/>
<evidence type="ECO:0000256" key="3">
    <source>
        <dbReference type="ARBA" id="ARBA00012640"/>
    </source>
</evidence>
<comment type="catalytic activity">
    <reaction evidence="10">
        <text>O-phospho-D-serine + H2O = D-serine + phosphate</text>
        <dbReference type="Rhea" id="RHEA:24873"/>
        <dbReference type="ChEBI" id="CHEBI:15377"/>
        <dbReference type="ChEBI" id="CHEBI:35247"/>
        <dbReference type="ChEBI" id="CHEBI:43474"/>
        <dbReference type="ChEBI" id="CHEBI:58680"/>
        <dbReference type="EC" id="3.1.3.3"/>
    </reaction>
</comment>
<dbReference type="PANTHER" id="PTHR43344:SF2">
    <property type="entry name" value="PHOSPHOSERINE PHOSPHATASE"/>
    <property type="match status" value="1"/>
</dbReference>
<keyword evidence="4" id="KW-0028">Amino-acid biosynthesis</keyword>